<evidence type="ECO:0000256" key="7">
    <source>
        <dbReference type="ARBA" id="ARBA00047984"/>
    </source>
</evidence>
<sequence length="615" mass="70845">MSKNNETFTDRWLQTLNPKILKFLKGKNFNKMTPVQAITIPLFLQHKDVCVEAVTGSGKTLAFVVPILEMLLKKYTNENNFDKYHIHSLIISPTRELAQQTFDITNEFIQSFDDQKHFSCILFVGGTKHEYDIKQFQNNGGTIVIATPGRFEELLKTKNNSFNLISNLKSLEILILDEADRLLDLGFLTSLNTIFDALPKQRRTGLFSATQTDELEKLIRAGLRNPVRITVKQTGSGADQRTPSTLKNFYMICEPNEKLSQLIHFINEQRPAKIMIFFSTCACVQYFGSILKYLFRLSTSTNIYSIHRKLRNKRLNVIEQFRSEISTTTTTILLCTDIVARGIDLPDVDWVIQFDPPTTVVQFVHRCGRTARLGKLGNALLMLLPNEAAYVNFLLNSQKVPLNEMITADINTIENVVPIVRQLAISDKAIYDRSKQAFVSYVQAYAKHECSLLLRLKELDLCGVAEGAFALVHLPKMPEFKNRDTSKFNQQNQIVDAESIPYKDKSLAKKRQMEKEDPNMKIKKRVKTVAFSIKKEKKLKNRLKRLRREQAENERILGAENELAENEKHIDEIAKEYGKLKKQRRLQRYNKLQKLKKNKNNELELSEDEQLSDME</sequence>
<dbReference type="InterPro" id="IPR025313">
    <property type="entry name" value="SPB4-like_CTE"/>
</dbReference>
<evidence type="ECO:0000259" key="11">
    <source>
        <dbReference type="PROSITE" id="PS51192"/>
    </source>
</evidence>
<dbReference type="SMART" id="SM01178">
    <property type="entry name" value="DUF4217"/>
    <property type="match status" value="1"/>
</dbReference>
<comment type="catalytic activity">
    <reaction evidence="7 9">
        <text>ATP + H2O = ADP + phosphate + H(+)</text>
        <dbReference type="Rhea" id="RHEA:13065"/>
        <dbReference type="ChEBI" id="CHEBI:15377"/>
        <dbReference type="ChEBI" id="CHEBI:15378"/>
        <dbReference type="ChEBI" id="CHEBI:30616"/>
        <dbReference type="ChEBI" id="CHEBI:43474"/>
        <dbReference type="ChEBI" id="CHEBI:456216"/>
        <dbReference type="EC" id="3.6.4.13"/>
    </reaction>
</comment>
<dbReference type="EMBL" id="CAJNOT010000430">
    <property type="protein sequence ID" value="CAF0979669.1"/>
    <property type="molecule type" value="Genomic_DNA"/>
</dbReference>
<evidence type="ECO:0000256" key="1">
    <source>
        <dbReference type="ARBA" id="ARBA00022741"/>
    </source>
</evidence>
<feature type="compositionally biased region" description="Acidic residues" evidence="10">
    <location>
        <begin position="604"/>
        <end position="615"/>
    </location>
</feature>
<comment type="domain">
    <text evidence="9">The Q motif is unique to and characteristic of the DEAD box family of RNA helicases and controls ATP binding and hydrolysis.</text>
</comment>
<comment type="function">
    <text evidence="9">RNA helicase.</text>
</comment>
<dbReference type="Pfam" id="PF13959">
    <property type="entry name" value="CTE_SPB4"/>
    <property type="match status" value="1"/>
</dbReference>
<reference evidence="13" key="1">
    <citation type="submission" date="2021-02" db="EMBL/GenBank/DDBJ databases">
        <authorList>
            <person name="Nowell W R."/>
        </authorList>
    </citation>
    <scope>NUCLEOTIDE SEQUENCE</scope>
</reference>
<evidence type="ECO:0000256" key="8">
    <source>
        <dbReference type="RuleBase" id="RU000492"/>
    </source>
</evidence>
<evidence type="ECO:0000313" key="14">
    <source>
        <dbReference type="EMBL" id="CAF3595988.1"/>
    </source>
</evidence>
<evidence type="ECO:0000256" key="5">
    <source>
        <dbReference type="ARBA" id="ARBA00022884"/>
    </source>
</evidence>
<dbReference type="SMART" id="SM00487">
    <property type="entry name" value="DEXDc"/>
    <property type="match status" value="1"/>
</dbReference>
<dbReference type="Proteomes" id="UP000663864">
    <property type="component" value="Unassembled WGS sequence"/>
</dbReference>
<evidence type="ECO:0000256" key="2">
    <source>
        <dbReference type="ARBA" id="ARBA00022801"/>
    </source>
</evidence>
<evidence type="ECO:0000256" key="3">
    <source>
        <dbReference type="ARBA" id="ARBA00022806"/>
    </source>
</evidence>
<feature type="domain" description="Helicase C-terminal" evidence="12">
    <location>
        <begin position="258"/>
        <end position="424"/>
    </location>
</feature>
<organism evidence="13 15">
    <name type="scientific">Rotaria sordida</name>
    <dbReference type="NCBI Taxonomy" id="392033"/>
    <lineage>
        <taxon>Eukaryota</taxon>
        <taxon>Metazoa</taxon>
        <taxon>Spiralia</taxon>
        <taxon>Gnathifera</taxon>
        <taxon>Rotifera</taxon>
        <taxon>Eurotatoria</taxon>
        <taxon>Bdelloidea</taxon>
        <taxon>Philodinida</taxon>
        <taxon>Philodinidae</taxon>
        <taxon>Rotaria</taxon>
    </lineage>
</organism>
<dbReference type="InterPro" id="IPR011545">
    <property type="entry name" value="DEAD/DEAH_box_helicase_dom"/>
</dbReference>
<dbReference type="InterPro" id="IPR000629">
    <property type="entry name" value="RNA-helicase_DEAD-box_CS"/>
</dbReference>
<evidence type="ECO:0000256" key="9">
    <source>
        <dbReference type="RuleBase" id="RU365068"/>
    </source>
</evidence>
<dbReference type="EMBL" id="CAJOBD010000153">
    <property type="protein sequence ID" value="CAF3595988.1"/>
    <property type="molecule type" value="Genomic_DNA"/>
</dbReference>
<comment type="similarity">
    <text evidence="6">Belongs to the DEAD box helicase family. DDX55/SPB4 subfamily.</text>
</comment>
<dbReference type="InterPro" id="IPR014001">
    <property type="entry name" value="Helicase_ATP-bd"/>
</dbReference>
<dbReference type="EC" id="3.6.4.13" evidence="9"/>
<dbReference type="GO" id="GO:0005524">
    <property type="term" value="F:ATP binding"/>
    <property type="evidence" value="ECO:0007669"/>
    <property type="project" value="UniProtKB-UniRule"/>
</dbReference>
<protein>
    <recommendedName>
        <fullName evidence="9">ATP-dependent RNA helicase</fullName>
        <ecNumber evidence="9">3.6.4.13</ecNumber>
    </recommendedName>
</protein>
<name>A0A814FER2_9BILA</name>
<dbReference type="GO" id="GO:0003723">
    <property type="term" value="F:RNA binding"/>
    <property type="evidence" value="ECO:0007669"/>
    <property type="project" value="UniProtKB-UniRule"/>
</dbReference>
<feature type="domain" description="Helicase ATP-binding" evidence="11">
    <location>
        <begin position="40"/>
        <end position="229"/>
    </location>
</feature>
<keyword evidence="2 8" id="KW-0378">Hydrolase</keyword>
<dbReference type="Gene3D" id="3.40.50.300">
    <property type="entry name" value="P-loop containing nucleotide triphosphate hydrolases"/>
    <property type="match status" value="2"/>
</dbReference>
<proteinExistence type="inferred from homology"/>
<dbReference type="PROSITE" id="PS00039">
    <property type="entry name" value="DEAD_ATP_HELICASE"/>
    <property type="match status" value="1"/>
</dbReference>
<evidence type="ECO:0000313" key="15">
    <source>
        <dbReference type="Proteomes" id="UP000663864"/>
    </source>
</evidence>
<evidence type="ECO:0000256" key="4">
    <source>
        <dbReference type="ARBA" id="ARBA00022840"/>
    </source>
</evidence>
<dbReference type="FunFam" id="3.40.50.300:FF:000877">
    <property type="entry name" value="RNA helicase"/>
    <property type="match status" value="1"/>
</dbReference>
<dbReference type="CDD" id="cd17960">
    <property type="entry name" value="DEADc_DDX55"/>
    <property type="match status" value="1"/>
</dbReference>
<keyword evidence="1 8" id="KW-0547">Nucleotide-binding</keyword>
<dbReference type="PROSITE" id="PS51192">
    <property type="entry name" value="HELICASE_ATP_BIND_1"/>
    <property type="match status" value="1"/>
</dbReference>
<keyword evidence="5 9" id="KW-0694">RNA-binding</keyword>
<dbReference type="GO" id="GO:0016787">
    <property type="term" value="F:hydrolase activity"/>
    <property type="evidence" value="ECO:0007669"/>
    <property type="project" value="UniProtKB-KW"/>
</dbReference>
<dbReference type="GO" id="GO:0003724">
    <property type="term" value="F:RNA helicase activity"/>
    <property type="evidence" value="ECO:0007669"/>
    <property type="project" value="UniProtKB-EC"/>
</dbReference>
<dbReference type="InterPro" id="IPR027417">
    <property type="entry name" value="P-loop_NTPase"/>
</dbReference>
<accession>A0A814FER2</accession>
<dbReference type="SMART" id="SM00490">
    <property type="entry name" value="HELICc"/>
    <property type="match status" value="1"/>
</dbReference>
<gene>
    <name evidence="14" type="ORF">JBS370_LOCUS3538</name>
    <name evidence="13" type="ORF">ZHD862_LOCUS11440</name>
</gene>
<keyword evidence="4 8" id="KW-0067">ATP-binding</keyword>
<evidence type="ECO:0000256" key="6">
    <source>
        <dbReference type="ARBA" id="ARBA00038002"/>
    </source>
</evidence>
<dbReference type="InterPro" id="IPR001650">
    <property type="entry name" value="Helicase_C-like"/>
</dbReference>
<dbReference type="Pfam" id="PF00271">
    <property type="entry name" value="Helicase_C"/>
    <property type="match status" value="1"/>
</dbReference>
<comment type="caution">
    <text evidence="13">The sequence shown here is derived from an EMBL/GenBank/DDBJ whole genome shotgun (WGS) entry which is preliminary data.</text>
</comment>
<evidence type="ECO:0000256" key="10">
    <source>
        <dbReference type="SAM" id="MobiDB-lite"/>
    </source>
</evidence>
<evidence type="ECO:0000313" key="13">
    <source>
        <dbReference type="EMBL" id="CAF0979669.1"/>
    </source>
</evidence>
<evidence type="ECO:0000259" key="12">
    <source>
        <dbReference type="PROSITE" id="PS51194"/>
    </source>
</evidence>
<keyword evidence="3 8" id="KW-0347">Helicase</keyword>
<dbReference type="Pfam" id="PF00270">
    <property type="entry name" value="DEAD"/>
    <property type="match status" value="1"/>
</dbReference>
<dbReference type="AlphaFoldDB" id="A0A814FER2"/>
<dbReference type="SUPFAM" id="SSF52540">
    <property type="entry name" value="P-loop containing nucleoside triphosphate hydrolases"/>
    <property type="match status" value="1"/>
</dbReference>
<feature type="region of interest" description="Disordered" evidence="10">
    <location>
        <begin position="592"/>
        <end position="615"/>
    </location>
</feature>
<dbReference type="PROSITE" id="PS51194">
    <property type="entry name" value="HELICASE_CTER"/>
    <property type="match status" value="1"/>
</dbReference>
<dbReference type="Proteomes" id="UP000663836">
    <property type="component" value="Unassembled WGS sequence"/>
</dbReference>
<dbReference type="CDD" id="cd18787">
    <property type="entry name" value="SF2_C_DEAD"/>
    <property type="match status" value="1"/>
</dbReference>
<dbReference type="PANTHER" id="PTHR24031">
    <property type="entry name" value="RNA HELICASE"/>
    <property type="match status" value="1"/>
</dbReference>